<dbReference type="InterPro" id="IPR001030">
    <property type="entry name" value="Acoase/IPM_deHydtase_lsu_aba"/>
</dbReference>
<dbReference type="EMBL" id="JAXOVC010000006">
    <property type="protein sequence ID" value="KAK4500002.1"/>
    <property type="molecule type" value="Genomic_DNA"/>
</dbReference>
<dbReference type="PANTHER" id="PTHR43160">
    <property type="entry name" value="ACONITATE HYDRATASE B"/>
    <property type="match status" value="1"/>
</dbReference>
<evidence type="ECO:0000313" key="16">
    <source>
        <dbReference type="EMBL" id="KAK4500002.1"/>
    </source>
</evidence>
<dbReference type="InterPro" id="IPR006248">
    <property type="entry name" value="Aconitase_mito-like"/>
</dbReference>
<evidence type="ECO:0000256" key="12">
    <source>
        <dbReference type="ARBA" id="ARBA00023501"/>
    </source>
</evidence>
<comment type="pathway">
    <text evidence="2">Carbohydrate metabolism; tricarboxylic acid cycle; isocitrate from oxaloacetate: step 2/2.</text>
</comment>
<dbReference type="NCBIfam" id="TIGR01340">
    <property type="entry name" value="aconitase_mito"/>
    <property type="match status" value="1"/>
</dbReference>
<evidence type="ECO:0000256" key="11">
    <source>
        <dbReference type="ARBA" id="ARBA00023239"/>
    </source>
</evidence>
<evidence type="ECO:0000256" key="2">
    <source>
        <dbReference type="ARBA" id="ARBA00004717"/>
    </source>
</evidence>
<evidence type="ECO:0000259" key="15">
    <source>
        <dbReference type="Pfam" id="PF00694"/>
    </source>
</evidence>
<evidence type="ECO:0000256" key="8">
    <source>
        <dbReference type="ARBA" id="ARBA00023004"/>
    </source>
</evidence>
<name>A0ABR0EEV1_ZASCE</name>
<dbReference type="Gene3D" id="3.30.499.10">
    <property type="entry name" value="Aconitase, domain 3"/>
    <property type="match status" value="2"/>
</dbReference>
<evidence type="ECO:0000256" key="7">
    <source>
        <dbReference type="ARBA" id="ARBA00022946"/>
    </source>
</evidence>
<dbReference type="PROSITE" id="PS00450">
    <property type="entry name" value="ACONITASE_1"/>
    <property type="match status" value="1"/>
</dbReference>
<dbReference type="Proteomes" id="UP001305779">
    <property type="component" value="Unassembled WGS sequence"/>
</dbReference>
<evidence type="ECO:0000256" key="10">
    <source>
        <dbReference type="ARBA" id="ARBA00023128"/>
    </source>
</evidence>
<proteinExistence type="inferred from homology"/>
<keyword evidence="7 13" id="KW-0809">Transit peptide</keyword>
<dbReference type="Gene3D" id="3.20.19.10">
    <property type="entry name" value="Aconitase, domain 4"/>
    <property type="match status" value="1"/>
</dbReference>
<feature type="domain" description="Aconitase A/isopropylmalate dehydratase small subunit swivel" evidence="15">
    <location>
        <begin position="581"/>
        <end position="710"/>
    </location>
</feature>
<evidence type="ECO:0000256" key="5">
    <source>
        <dbReference type="ARBA" id="ARBA00022532"/>
    </source>
</evidence>
<dbReference type="InterPro" id="IPR015932">
    <property type="entry name" value="Aconitase_dom2"/>
</dbReference>
<dbReference type="InterPro" id="IPR015931">
    <property type="entry name" value="Acnase/IPM_dHydase_lsu_aba_1/3"/>
</dbReference>
<dbReference type="InterPro" id="IPR050926">
    <property type="entry name" value="Aconitase/IPM_isomerase"/>
</dbReference>
<keyword evidence="8 13" id="KW-0408">Iron</keyword>
<dbReference type="InterPro" id="IPR018136">
    <property type="entry name" value="Aconitase_4Fe-4S_BS"/>
</dbReference>
<comment type="caution">
    <text evidence="16">The sequence shown here is derived from an EMBL/GenBank/DDBJ whole genome shotgun (WGS) entry which is preliminary data.</text>
</comment>
<keyword evidence="9 13" id="KW-0411">Iron-sulfur</keyword>
<gene>
    <name evidence="16" type="ORF">PRZ48_008188</name>
</gene>
<evidence type="ECO:0000256" key="6">
    <source>
        <dbReference type="ARBA" id="ARBA00022723"/>
    </source>
</evidence>
<organism evidence="16 17">
    <name type="scientific">Zasmidium cellare</name>
    <name type="common">Wine cellar mold</name>
    <name type="synonym">Racodium cellare</name>
    <dbReference type="NCBI Taxonomy" id="395010"/>
    <lineage>
        <taxon>Eukaryota</taxon>
        <taxon>Fungi</taxon>
        <taxon>Dikarya</taxon>
        <taxon>Ascomycota</taxon>
        <taxon>Pezizomycotina</taxon>
        <taxon>Dothideomycetes</taxon>
        <taxon>Dothideomycetidae</taxon>
        <taxon>Mycosphaerellales</taxon>
        <taxon>Mycosphaerellaceae</taxon>
        <taxon>Zasmidium</taxon>
    </lineage>
</organism>
<dbReference type="SUPFAM" id="SSF53732">
    <property type="entry name" value="Aconitase iron-sulfur domain"/>
    <property type="match status" value="1"/>
</dbReference>
<keyword evidence="17" id="KW-1185">Reference proteome</keyword>
<feature type="domain" description="Aconitase/3-isopropylmalate dehydratase large subunit alpha/beta/alpha" evidence="14">
    <location>
        <begin position="76"/>
        <end position="502"/>
    </location>
</feature>
<sequence>MAAIRSDFARTSAARLNAIVGNQMRRNLASLADTRLDRRVRQNNWENDSYIDYQTMSDNLQIVRSRFANRPLTYAEKVLYSHLDNPHSQELERGTSYLKLRPDRVAFQDASAQMALLQFMSAGIDCTAKPATVHCDHLIQAYRGDSGNLDDALGANKEVYEFLESVCAKHGIGFWKPGCGIVHQIILENYAYPGGLIVGTDSHTTNAGGLGMCAIGSGGADGAEIMAGLPWELKAPRYVGIRLHGQLSGWAASKDVILKVAGLLTAKGGTGNILEYHGPGIDTISATGMATICNMGAEIGATTSLFPYTRRMYDYLVATGRQDVADFARSYAPELSADPGVEYDQFIDLNLSEIEPHINGPFTPDLATPISKFAETAKANNWPDQIRVGLIGSCTNSSYEDMSRAASVARDALDHGLKASSEVTVTPGSELIRSTIARGGRLQTLEDFGSLILANACGIEKGEPNSIISSYNRNYAGRNDGNPDTHAFVSSPEIVMAMSIAGSLSFNPLTDKLTDSRGNKFMLKPPSGDDLPDNGYVTPEDAYQAPPNDRTAVEVRISPLSERLQILPKFAPWNGEDATDMPILIKAQGKTTTDHISAAGPWLKYRGHLDNISNNMLIGATNAANGKTNNVLNTTTNTWDAVPAVARDYKAKGMRWVVLGDWNYGEGSSREHAAIEPRHLGAFAVVARSFARIHEVNLKKQGLLPLTFADPADYDKIDPQDRISIASTQLAVGKPMTLTVHSKDGKSFTAKLNHTFNETQITWFKNGGLMNTMSKMPKADSLSSS</sequence>
<dbReference type="Gene3D" id="3.40.1060.10">
    <property type="entry name" value="Aconitase, Domain 2"/>
    <property type="match status" value="1"/>
</dbReference>
<dbReference type="NCBIfam" id="NF005558">
    <property type="entry name" value="PRK07229.1"/>
    <property type="match status" value="1"/>
</dbReference>
<dbReference type="SUPFAM" id="SSF52016">
    <property type="entry name" value="LeuD/IlvD-like"/>
    <property type="match status" value="1"/>
</dbReference>
<reference evidence="16 17" key="1">
    <citation type="journal article" date="2023" name="G3 (Bethesda)">
        <title>A chromosome-level genome assembly of Zasmidium syzygii isolated from banana leaves.</title>
        <authorList>
            <person name="van Westerhoven A.C."/>
            <person name="Mehrabi R."/>
            <person name="Talebi R."/>
            <person name="Steentjes M.B.F."/>
            <person name="Corcolon B."/>
            <person name="Chong P.A."/>
            <person name="Kema G.H.J."/>
            <person name="Seidl M.F."/>
        </authorList>
    </citation>
    <scope>NUCLEOTIDE SEQUENCE [LARGE SCALE GENOMIC DNA]</scope>
    <source>
        <strain evidence="16 17">P124</strain>
    </source>
</reference>
<evidence type="ECO:0000256" key="13">
    <source>
        <dbReference type="RuleBase" id="RU362107"/>
    </source>
</evidence>
<keyword evidence="6 13" id="KW-0479">Metal-binding</keyword>
<dbReference type="InterPro" id="IPR000573">
    <property type="entry name" value="AconitaseA/IPMdHydase_ssu_swvl"/>
</dbReference>
<accession>A0ABR0EEV1</accession>
<evidence type="ECO:0000256" key="1">
    <source>
        <dbReference type="ARBA" id="ARBA00004173"/>
    </source>
</evidence>
<keyword evidence="5" id="KW-0816">Tricarboxylic acid cycle</keyword>
<comment type="catalytic activity">
    <reaction evidence="12">
        <text>citrate = D-threo-isocitrate</text>
        <dbReference type="Rhea" id="RHEA:10336"/>
        <dbReference type="ChEBI" id="CHEBI:15562"/>
        <dbReference type="ChEBI" id="CHEBI:16947"/>
        <dbReference type="EC" id="4.2.1.3"/>
    </reaction>
</comment>
<dbReference type="InterPro" id="IPR036008">
    <property type="entry name" value="Aconitase_4Fe-4S_dom"/>
</dbReference>
<dbReference type="Pfam" id="PF00330">
    <property type="entry name" value="Aconitase"/>
    <property type="match status" value="1"/>
</dbReference>
<dbReference type="PANTHER" id="PTHR43160:SF3">
    <property type="entry name" value="ACONITATE HYDRATASE, MITOCHONDRIAL"/>
    <property type="match status" value="1"/>
</dbReference>
<evidence type="ECO:0000256" key="3">
    <source>
        <dbReference type="ARBA" id="ARBA00007185"/>
    </source>
</evidence>
<comment type="cofactor">
    <cofactor evidence="13">
        <name>[4Fe-4S] cluster</name>
        <dbReference type="ChEBI" id="CHEBI:49883"/>
    </cofactor>
    <text evidence="13">Binds 1 [4Fe-4S] cluster per subunit.</text>
</comment>
<protein>
    <recommendedName>
        <fullName evidence="4 13">Aconitate hydratase, mitochondrial</fullName>
        <shortName evidence="13">Aconitase</shortName>
        <ecNumber evidence="13">4.2.1.-</ecNumber>
    </recommendedName>
</protein>
<evidence type="ECO:0000256" key="4">
    <source>
        <dbReference type="ARBA" id="ARBA00015940"/>
    </source>
</evidence>
<comment type="subcellular location">
    <subcellularLocation>
        <location evidence="1 13">Mitochondrion</location>
    </subcellularLocation>
</comment>
<dbReference type="EC" id="4.2.1.-" evidence="13"/>
<evidence type="ECO:0000256" key="9">
    <source>
        <dbReference type="ARBA" id="ARBA00023014"/>
    </source>
</evidence>
<comment type="similarity">
    <text evidence="3 13">Belongs to the aconitase/IPM isomerase family.</text>
</comment>
<dbReference type="PRINTS" id="PR00415">
    <property type="entry name" value="ACONITASE"/>
</dbReference>
<keyword evidence="11 13" id="KW-0456">Lyase</keyword>
<evidence type="ECO:0000313" key="17">
    <source>
        <dbReference type="Proteomes" id="UP001305779"/>
    </source>
</evidence>
<evidence type="ECO:0000259" key="14">
    <source>
        <dbReference type="Pfam" id="PF00330"/>
    </source>
</evidence>
<dbReference type="Pfam" id="PF00694">
    <property type="entry name" value="Aconitase_C"/>
    <property type="match status" value="1"/>
</dbReference>
<dbReference type="InterPro" id="IPR015928">
    <property type="entry name" value="Aconitase/3IPM_dehydase_swvl"/>
</dbReference>
<keyword evidence="10 13" id="KW-0496">Mitochondrion</keyword>